<dbReference type="EMBL" id="FXAF01000006">
    <property type="protein sequence ID" value="SMF50130.1"/>
    <property type="molecule type" value="Genomic_DNA"/>
</dbReference>
<keyword evidence="2" id="KW-1185">Reference proteome</keyword>
<reference evidence="2" key="1">
    <citation type="submission" date="2017-04" db="EMBL/GenBank/DDBJ databases">
        <authorList>
            <person name="Varghese N."/>
            <person name="Submissions S."/>
        </authorList>
    </citation>
    <scope>NUCLEOTIDE SEQUENCE [LARGE SCALE GENOMIC DNA]</scope>
    <source>
        <strain evidence="2">B4P</strain>
    </source>
</reference>
<dbReference type="STRING" id="464029.SAMN02982989_2708"/>
<gene>
    <name evidence="1" type="ORF">SAMN02982989_2708</name>
</gene>
<dbReference type="RefSeq" id="WP_159457653.1">
    <property type="nucleotide sequence ID" value="NZ_FXAF01000006.1"/>
</dbReference>
<dbReference type="AlphaFoldDB" id="A0A1X7FCJ6"/>
<proteinExistence type="predicted"/>
<organism evidence="1 2">
    <name type="scientific">Xaviernesmea oryzae</name>
    <dbReference type="NCBI Taxonomy" id="464029"/>
    <lineage>
        <taxon>Bacteria</taxon>
        <taxon>Pseudomonadati</taxon>
        <taxon>Pseudomonadota</taxon>
        <taxon>Alphaproteobacteria</taxon>
        <taxon>Hyphomicrobiales</taxon>
        <taxon>Rhizobiaceae</taxon>
        <taxon>Rhizobium/Agrobacterium group</taxon>
        <taxon>Xaviernesmea</taxon>
    </lineage>
</organism>
<evidence type="ECO:0000313" key="1">
    <source>
        <dbReference type="EMBL" id="SMF50130.1"/>
    </source>
</evidence>
<accession>A0A1X7FCJ6</accession>
<evidence type="ECO:0000313" key="2">
    <source>
        <dbReference type="Proteomes" id="UP000192903"/>
    </source>
</evidence>
<protein>
    <submittedName>
        <fullName evidence="1">Uncharacterized protein</fullName>
    </submittedName>
</protein>
<name>A0A1X7FCJ6_9HYPH</name>
<dbReference type="Proteomes" id="UP000192903">
    <property type="component" value="Unassembled WGS sequence"/>
</dbReference>
<sequence>MADDRRRPEPRQHLQPPPLQPELWLQRIGCLTLREMIRFYRVQGWSDAEIEIGIAGQ</sequence>